<dbReference type="GO" id="GO:0003677">
    <property type="term" value="F:DNA binding"/>
    <property type="evidence" value="ECO:0007669"/>
    <property type="project" value="UniProtKB-KW"/>
</dbReference>
<dbReference type="AlphaFoldDB" id="A0A291RQK8"/>
<dbReference type="InterPro" id="IPR047057">
    <property type="entry name" value="MerR_fam"/>
</dbReference>
<evidence type="ECO:0000256" key="1">
    <source>
        <dbReference type="ARBA" id="ARBA00023125"/>
    </source>
</evidence>
<organism evidence="3 4">
    <name type="scientific">Nocardia terpenica</name>
    <dbReference type="NCBI Taxonomy" id="455432"/>
    <lineage>
        <taxon>Bacteria</taxon>
        <taxon>Bacillati</taxon>
        <taxon>Actinomycetota</taxon>
        <taxon>Actinomycetes</taxon>
        <taxon>Mycobacteriales</taxon>
        <taxon>Nocardiaceae</taxon>
        <taxon>Nocardia</taxon>
    </lineage>
</organism>
<dbReference type="CDD" id="cd00592">
    <property type="entry name" value="HTH_MerR-like"/>
    <property type="match status" value="1"/>
</dbReference>
<dbReference type="GO" id="GO:0003700">
    <property type="term" value="F:DNA-binding transcription factor activity"/>
    <property type="evidence" value="ECO:0007669"/>
    <property type="project" value="InterPro"/>
</dbReference>
<protein>
    <submittedName>
        <fullName evidence="3">MerR family transcriptional regulator</fullName>
    </submittedName>
</protein>
<dbReference type="Gene3D" id="1.10.1660.10">
    <property type="match status" value="1"/>
</dbReference>
<sequence length="153" mass="17652">MLSRPTLPAQPRLSSTDAVNDLASIRQVADHFAVPLSTLHYWERRGLLTPTRRGGHRYYDRDQLYRIALIRLWRSTAHLPIDEIATILGNPTTLHNWRNIVTTRITTLETTLTELTTARDYLRLLLTCPHNHTLDHCESFRAQVDDSLGWGTR</sequence>
<proteinExistence type="predicted"/>
<dbReference type="PANTHER" id="PTHR30204:SF97">
    <property type="entry name" value="MERR FAMILY REGULATORY PROTEIN"/>
    <property type="match status" value="1"/>
</dbReference>
<gene>
    <name evidence="3" type="ORF">CRH09_28470</name>
</gene>
<evidence type="ECO:0000313" key="4">
    <source>
        <dbReference type="Proteomes" id="UP000221961"/>
    </source>
</evidence>
<keyword evidence="1" id="KW-0238">DNA-binding</keyword>
<dbReference type="Pfam" id="PF13411">
    <property type="entry name" value="MerR_1"/>
    <property type="match status" value="1"/>
</dbReference>
<evidence type="ECO:0000259" key="2">
    <source>
        <dbReference type="PROSITE" id="PS50937"/>
    </source>
</evidence>
<feature type="domain" description="HTH merR-type" evidence="2">
    <location>
        <begin position="22"/>
        <end position="90"/>
    </location>
</feature>
<dbReference type="Proteomes" id="UP000221961">
    <property type="component" value="Chromosome"/>
</dbReference>
<dbReference type="InterPro" id="IPR000551">
    <property type="entry name" value="MerR-type_HTH_dom"/>
</dbReference>
<name>A0A291RQK8_9NOCA</name>
<dbReference type="InterPro" id="IPR009061">
    <property type="entry name" value="DNA-bd_dom_put_sf"/>
</dbReference>
<dbReference type="PROSITE" id="PS50937">
    <property type="entry name" value="HTH_MERR_2"/>
    <property type="match status" value="1"/>
</dbReference>
<dbReference type="SUPFAM" id="SSF46955">
    <property type="entry name" value="Putative DNA-binding domain"/>
    <property type="match status" value="1"/>
</dbReference>
<accession>A0A291RQK8</accession>
<reference evidence="3 4" key="1">
    <citation type="submission" date="2017-10" db="EMBL/GenBank/DDBJ databases">
        <title>Comparative genomics between pathogenic Norcardia.</title>
        <authorList>
            <person name="Zeng L."/>
        </authorList>
    </citation>
    <scope>NUCLEOTIDE SEQUENCE [LARGE SCALE GENOMIC DNA]</scope>
    <source>
        <strain evidence="3 4">NC_YFY_NT001</strain>
    </source>
</reference>
<dbReference type="PANTHER" id="PTHR30204">
    <property type="entry name" value="REDOX-CYCLING DRUG-SENSING TRANSCRIPTIONAL ACTIVATOR SOXR"/>
    <property type="match status" value="1"/>
</dbReference>
<evidence type="ECO:0000313" key="3">
    <source>
        <dbReference type="EMBL" id="ATL69528.1"/>
    </source>
</evidence>
<dbReference type="SMART" id="SM00422">
    <property type="entry name" value="HTH_MERR"/>
    <property type="match status" value="1"/>
</dbReference>
<dbReference type="EMBL" id="CP023778">
    <property type="protein sequence ID" value="ATL69528.1"/>
    <property type="molecule type" value="Genomic_DNA"/>
</dbReference>
<dbReference type="KEGG" id="ntp:CRH09_28470"/>